<organism evidence="1">
    <name type="scientific">Mytilinidion resinicola</name>
    <dbReference type="NCBI Taxonomy" id="574789"/>
    <lineage>
        <taxon>Eukaryota</taxon>
        <taxon>Fungi</taxon>
        <taxon>Dikarya</taxon>
        <taxon>Ascomycota</taxon>
        <taxon>Pezizomycotina</taxon>
        <taxon>Dothideomycetes</taxon>
        <taxon>Pleosporomycetidae</taxon>
        <taxon>Mytilinidiales</taxon>
        <taxon>Mytilinidiaceae</taxon>
        <taxon>Mytilinidion</taxon>
    </lineage>
</organism>
<reference evidence="3" key="2">
    <citation type="submission" date="2020-04" db="EMBL/GenBank/DDBJ databases">
        <authorList>
            <consortium name="NCBI Genome Project"/>
        </authorList>
    </citation>
    <scope>NUCLEOTIDE SEQUENCE</scope>
    <source>
        <strain evidence="3">CBS 304.34</strain>
    </source>
</reference>
<evidence type="ECO:0000313" key="2">
    <source>
        <dbReference type="Proteomes" id="UP000504636"/>
    </source>
</evidence>
<name>A0A6A6YAJ7_9PEZI</name>
<dbReference type="GeneID" id="54461608"/>
<dbReference type="OrthoDB" id="2823490at2759"/>
<dbReference type="Proteomes" id="UP000504636">
    <property type="component" value="Unplaced"/>
</dbReference>
<keyword evidence="2" id="KW-1185">Reference proteome</keyword>
<gene>
    <name evidence="1 3" type="ORF">BDZ99DRAFT_466195</name>
</gene>
<evidence type="ECO:0000313" key="3">
    <source>
        <dbReference type="RefSeq" id="XP_033572810.1"/>
    </source>
</evidence>
<proteinExistence type="predicted"/>
<evidence type="ECO:0000313" key="1">
    <source>
        <dbReference type="EMBL" id="KAF2805846.1"/>
    </source>
</evidence>
<reference evidence="3" key="3">
    <citation type="submission" date="2025-04" db="UniProtKB">
        <authorList>
            <consortium name="RefSeq"/>
        </authorList>
    </citation>
    <scope>IDENTIFICATION</scope>
    <source>
        <strain evidence="3">CBS 304.34</strain>
    </source>
</reference>
<protein>
    <submittedName>
        <fullName evidence="1 3">Uncharacterized protein</fullName>
    </submittedName>
</protein>
<reference evidence="1 3" key="1">
    <citation type="journal article" date="2020" name="Stud. Mycol.">
        <title>101 Dothideomycetes genomes: a test case for predicting lifestyles and emergence of pathogens.</title>
        <authorList>
            <person name="Haridas S."/>
            <person name="Albert R."/>
            <person name="Binder M."/>
            <person name="Bloem J."/>
            <person name="Labutti K."/>
            <person name="Salamov A."/>
            <person name="Andreopoulos B."/>
            <person name="Baker S."/>
            <person name="Barry K."/>
            <person name="Bills G."/>
            <person name="Bluhm B."/>
            <person name="Cannon C."/>
            <person name="Castanera R."/>
            <person name="Culley D."/>
            <person name="Daum C."/>
            <person name="Ezra D."/>
            <person name="Gonzalez J."/>
            <person name="Henrissat B."/>
            <person name="Kuo A."/>
            <person name="Liang C."/>
            <person name="Lipzen A."/>
            <person name="Lutzoni F."/>
            <person name="Magnuson J."/>
            <person name="Mondo S."/>
            <person name="Nolan M."/>
            <person name="Ohm R."/>
            <person name="Pangilinan J."/>
            <person name="Park H.-J."/>
            <person name="Ramirez L."/>
            <person name="Alfaro M."/>
            <person name="Sun H."/>
            <person name="Tritt A."/>
            <person name="Yoshinaga Y."/>
            <person name="Zwiers L.-H."/>
            <person name="Turgeon B."/>
            <person name="Goodwin S."/>
            <person name="Spatafora J."/>
            <person name="Crous P."/>
            <person name="Grigoriev I."/>
        </authorList>
    </citation>
    <scope>NUCLEOTIDE SEQUENCE</scope>
    <source>
        <strain evidence="1 3">CBS 304.34</strain>
    </source>
</reference>
<dbReference type="EMBL" id="MU003708">
    <property type="protein sequence ID" value="KAF2805846.1"/>
    <property type="molecule type" value="Genomic_DNA"/>
</dbReference>
<dbReference type="RefSeq" id="XP_033572810.1">
    <property type="nucleotide sequence ID" value="XM_033720715.1"/>
</dbReference>
<accession>A0A6A6YAJ7</accession>
<sequence length="299" mass="34862">MAAFLELPRELRDMIYYAALTNEVPRPSVSDDRLQMWNVHEVTTHSGDSQAGEIGNSYTLEGVPDTCSTFLRCNHQMREEMEHVITRAKARREMPLKLDCLVEDERNIYVTWVSFPLVRTHVERPRFWKPSTYTHLHHLQVDVRLTGNRKRKWASPWIVGKPPGRIAWGICAALKRIIEYGPDFSSDKKSPRTFMVDELVLNVVTPLEAPEHGFLPEDMDASQIEDGLVHPKTVLRELNAVWNYIWAPRHEVAAAHWLLIERIGRVRVCMDGETWRTRELQLELKRGQDERRRIALRGR</sequence>
<dbReference type="AlphaFoldDB" id="A0A6A6YAJ7"/>